<proteinExistence type="predicted"/>
<dbReference type="AlphaFoldDB" id="A0A8H7U240"/>
<accession>A0A8H7U240</accession>
<protein>
    <submittedName>
        <fullName evidence="2">Uncharacterized protein</fullName>
    </submittedName>
</protein>
<evidence type="ECO:0000313" key="3">
    <source>
        <dbReference type="Proteomes" id="UP000639403"/>
    </source>
</evidence>
<feature type="region of interest" description="Disordered" evidence="1">
    <location>
        <begin position="34"/>
        <end position="53"/>
    </location>
</feature>
<reference evidence="2" key="1">
    <citation type="submission" date="2020-11" db="EMBL/GenBank/DDBJ databases">
        <authorList>
            <person name="Koelle M."/>
            <person name="Horta M.A.C."/>
            <person name="Nowrousian M."/>
            <person name="Ohm R.A."/>
            <person name="Benz P."/>
            <person name="Pilgard A."/>
        </authorList>
    </citation>
    <scope>NUCLEOTIDE SEQUENCE</scope>
    <source>
        <strain evidence="2">FPRL280</strain>
    </source>
</reference>
<dbReference type="Proteomes" id="UP000639403">
    <property type="component" value="Unassembled WGS sequence"/>
</dbReference>
<comment type="caution">
    <text evidence="2">The sequence shown here is derived from an EMBL/GenBank/DDBJ whole genome shotgun (WGS) entry which is preliminary data.</text>
</comment>
<feature type="compositionally biased region" description="Polar residues" evidence="1">
    <location>
        <begin position="9"/>
        <end position="20"/>
    </location>
</feature>
<reference evidence="2" key="2">
    <citation type="journal article" name="Front. Microbiol.">
        <title>Degradative Capacity of Two Strains of Rhodonia placenta: From Phenotype to Genotype.</title>
        <authorList>
            <person name="Kolle M."/>
            <person name="Horta M.A.C."/>
            <person name="Nowrousian M."/>
            <person name="Ohm R.A."/>
            <person name="Benz J.P."/>
            <person name="Pilgard A."/>
        </authorList>
    </citation>
    <scope>NUCLEOTIDE SEQUENCE</scope>
    <source>
        <strain evidence="2">FPRL280</strain>
    </source>
</reference>
<feature type="region of interest" description="Disordered" evidence="1">
    <location>
        <begin position="1"/>
        <end position="20"/>
    </location>
</feature>
<dbReference type="EMBL" id="JADOXO010000098">
    <property type="protein sequence ID" value="KAF9813705.1"/>
    <property type="molecule type" value="Genomic_DNA"/>
</dbReference>
<evidence type="ECO:0000313" key="2">
    <source>
        <dbReference type="EMBL" id="KAF9813705.1"/>
    </source>
</evidence>
<evidence type="ECO:0000256" key="1">
    <source>
        <dbReference type="SAM" id="MobiDB-lite"/>
    </source>
</evidence>
<gene>
    <name evidence="2" type="ORF">IEO21_05421</name>
</gene>
<sequence length="83" mass="9446">MSLKRQRSAPATASRTWATKSSVHQITARLTRTPIASLEDTRRPCTMTAPPQRRKNMLVRCSRLRGTRSRETRVSLMMSMKSA</sequence>
<organism evidence="2 3">
    <name type="scientific">Rhodonia placenta</name>
    <dbReference type="NCBI Taxonomy" id="104341"/>
    <lineage>
        <taxon>Eukaryota</taxon>
        <taxon>Fungi</taxon>
        <taxon>Dikarya</taxon>
        <taxon>Basidiomycota</taxon>
        <taxon>Agaricomycotina</taxon>
        <taxon>Agaricomycetes</taxon>
        <taxon>Polyporales</taxon>
        <taxon>Adustoporiaceae</taxon>
        <taxon>Rhodonia</taxon>
    </lineage>
</organism>
<name>A0A8H7U240_9APHY</name>